<gene>
    <name evidence="1" type="ORF">CCAM_LOCUS18346</name>
</gene>
<dbReference type="Proteomes" id="UP000595140">
    <property type="component" value="Unassembled WGS sequence"/>
</dbReference>
<sequence>MEQGGRLPELLQSIRRTLEQGGRLPELLQSIRRTLSSMAGQSAAQAYRVAPGFTTAWTKLSLSPALEGRQHCKVASFLANRRRS</sequence>
<dbReference type="AlphaFoldDB" id="A0A484LJI3"/>
<reference evidence="1 2" key="1">
    <citation type="submission" date="2018-04" db="EMBL/GenBank/DDBJ databases">
        <authorList>
            <person name="Vogel A."/>
        </authorList>
    </citation>
    <scope>NUCLEOTIDE SEQUENCE [LARGE SCALE GENOMIC DNA]</scope>
</reference>
<organism evidence="1 2">
    <name type="scientific">Cuscuta campestris</name>
    <dbReference type="NCBI Taxonomy" id="132261"/>
    <lineage>
        <taxon>Eukaryota</taxon>
        <taxon>Viridiplantae</taxon>
        <taxon>Streptophyta</taxon>
        <taxon>Embryophyta</taxon>
        <taxon>Tracheophyta</taxon>
        <taxon>Spermatophyta</taxon>
        <taxon>Magnoliopsida</taxon>
        <taxon>eudicotyledons</taxon>
        <taxon>Gunneridae</taxon>
        <taxon>Pentapetalae</taxon>
        <taxon>asterids</taxon>
        <taxon>lamiids</taxon>
        <taxon>Solanales</taxon>
        <taxon>Convolvulaceae</taxon>
        <taxon>Cuscuteae</taxon>
        <taxon>Cuscuta</taxon>
        <taxon>Cuscuta subgen. Grammica</taxon>
        <taxon>Cuscuta sect. Cleistogrammica</taxon>
    </lineage>
</organism>
<evidence type="ECO:0000313" key="2">
    <source>
        <dbReference type="Proteomes" id="UP000595140"/>
    </source>
</evidence>
<evidence type="ECO:0000313" key="1">
    <source>
        <dbReference type="EMBL" id="VFQ76570.1"/>
    </source>
</evidence>
<protein>
    <submittedName>
        <fullName evidence="1">Uncharacterized protein</fullName>
    </submittedName>
</protein>
<accession>A0A484LJI3</accession>
<keyword evidence="2" id="KW-1185">Reference proteome</keyword>
<dbReference type="EMBL" id="OOIL02001568">
    <property type="protein sequence ID" value="VFQ76570.1"/>
    <property type="molecule type" value="Genomic_DNA"/>
</dbReference>
<name>A0A484LJI3_9ASTE</name>
<proteinExistence type="predicted"/>